<sequence>MKKYSALLLTLALLGCGEAPQAIKNITASEIQAVDPAISGVELHQQTDGRMRIDIQYQDDPATGGGVEWNSIATTNAQLAKLILTHPNASKLNIFFNSPANKNAQWAQIRLDKDKLSPDWQQVTYHQLFAQSEPIASSIETSNWLCTYYTSYESSRPSGQMPPFCNA</sequence>
<evidence type="ECO:0000313" key="3">
    <source>
        <dbReference type="Proteomes" id="UP000504844"/>
    </source>
</evidence>
<name>A0A6M8SPX3_9NEIS</name>
<dbReference type="PROSITE" id="PS51257">
    <property type="entry name" value="PROKAR_LIPOPROTEIN"/>
    <property type="match status" value="1"/>
</dbReference>
<dbReference type="EMBL" id="CP054143">
    <property type="protein sequence ID" value="QKJ65276.1"/>
    <property type="molecule type" value="Genomic_DNA"/>
</dbReference>
<evidence type="ECO:0000313" key="2">
    <source>
        <dbReference type="EMBL" id="QKJ65276.1"/>
    </source>
</evidence>
<dbReference type="Proteomes" id="UP000504844">
    <property type="component" value="Chromosome"/>
</dbReference>
<dbReference type="AlphaFoldDB" id="A0A6M8SPX3"/>
<evidence type="ECO:0000256" key="1">
    <source>
        <dbReference type="SAM" id="SignalP"/>
    </source>
</evidence>
<protein>
    <submittedName>
        <fullName evidence="2">Uncharacterized protein</fullName>
    </submittedName>
</protein>
<keyword evidence="1" id="KW-0732">Signal</keyword>
<keyword evidence="3" id="KW-1185">Reference proteome</keyword>
<accession>A0A6M8SPX3</accession>
<feature type="signal peptide" evidence="1">
    <location>
        <begin position="1"/>
        <end position="21"/>
    </location>
</feature>
<reference evidence="2 3" key="1">
    <citation type="submission" date="2020-05" db="EMBL/GenBank/DDBJ databases">
        <title>Complete genome sequence of Deefgea sp. D17.</title>
        <authorList>
            <person name="Bae J.-W."/>
            <person name="Han J.E."/>
        </authorList>
    </citation>
    <scope>NUCLEOTIDE SEQUENCE [LARGE SCALE GENOMIC DNA]</scope>
    <source>
        <strain evidence="2 3">D17</strain>
    </source>
</reference>
<dbReference type="KEGG" id="dee:HQN60_00150"/>
<dbReference type="RefSeq" id="WP_173531786.1">
    <property type="nucleotide sequence ID" value="NZ_CP054143.1"/>
</dbReference>
<proteinExistence type="predicted"/>
<feature type="chain" id="PRO_5026885083" evidence="1">
    <location>
        <begin position="22"/>
        <end position="167"/>
    </location>
</feature>
<gene>
    <name evidence="2" type="ORF">HQN60_00150</name>
</gene>
<organism evidence="2 3">
    <name type="scientific">Deefgea piscis</name>
    <dbReference type="NCBI Taxonomy" id="2739061"/>
    <lineage>
        <taxon>Bacteria</taxon>
        <taxon>Pseudomonadati</taxon>
        <taxon>Pseudomonadota</taxon>
        <taxon>Betaproteobacteria</taxon>
        <taxon>Neisseriales</taxon>
        <taxon>Chitinibacteraceae</taxon>
        <taxon>Deefgea</taxon>
    </lineage>
</organism>